<keyword evidence="1" id="KW-0645">Protease</keyword>
<evidence type="ECO:0000256" key="3">
    <source>
        <dbReference type="ARBA" id="ARBA00022801"/>
    </source>
</evidence>
<keyword evidence="4" id="KW-0862">Zinc</keyword>
<dbReference type="Gene3D" id="3.40.140.10">
    <property type="entry name" value="Cytidine Deaminase, domain 2"/>
    <property type="match status" value="1"/>
</dbReference>
<accession>A0ABS3LK24</accession>
<evidence type="ECO:0000313" key="8">
    <source>
        <dbReference type="EMBL" id="MBO1327315.1"/>
    </source>
</evidence>
<dbReference type="NCBIfam" id="TIGR00608">
    <property type="entry name" value="radc"/>
    <property type="match status" value="1"/>
</dbReference>
<evidence type="ECO:0000256" key="4">
    <source>
        <dbReference type="ARBA" id="ARBA00022833"/>
    </source>
</evidence>
<comment type="similarity">
    <text evidence="6">Belongs to the UPF0758 family.</text>
</comment>
<dbReference type="Proteomes" id="UP000664399">
    <property type="component" value="Unassembled WGS sequence"/>
</dbReference>
<dbReference type="InterPro" id="IPR025657">
    <property type="entry name" value="RadC_JAB"/>
</dbReference>
<keyword evidence="3" id="KW-0378">Hydrolase</keyword>
<protein>
    <submittedName>
        <fullName evidence="8">DNA repair protein RadC</fullName>
    </submittedName>
</protein>
<comment type="caution">
    <text evidence="8">The sequence shown here is derived from an EMBL/GenBank/DDBJ whole genome shotgun (WGS) entry which is preliminary data.</text>
</comment>
<evidence type="ECO:0000256" key="6">
    <source>
        <dbReference type="RuleBase" id="RU003797"/>
    </source>
</evidence>
<dbReference type="EMBL" id="JAFVMG010000001">
    <property type="protein sequence ID" value="MBO1327315.1"/>
    <property type="molecule type" value="Genomic_DNA"/>
</dbReference>
<reference evidence="8 9" key="1">
    <citation type="submission" date="2021-03" db="EMBL/GenBank/DDBJ databases">
        <title>The complete genome sequence of Acetobacter suratthaniensis TBRC 1719.</title>
        <authorList>
            <person name="Charoenyingcharoen P."/>
            <person name="Yukphan P."/>
        </authorList>
    </citation>
    <scope>NUCLEOTIDE SEQUENCE [LARGE SCALE GENOMIC DNA]</scope>
    <source>
        <strain evidence="8 9">TBRC 1719</strain>
    </source>
</reference>
<evidence type="ECO:0000256" key="1">
    <source>
        <dbReference type="ARBA" id="ARBA00022670"/>
    </source>
</evidence>
<dbReference type="InterPro" id="IPR020891">
    <property type="entry name" value="UPF0758_CS"/>
</dbReference>
<dbReference type="PANTHER" id="PTHR30471:SF3">
    <property type="entry name" value="UPF0758 PROTEIN YEES-RELATED"/>
    <property type="match status" value="1"/>
</dbReference>
<dbReference type="PANTHER" id="PTHR30471">
    <property type="entry name" value="DNA REPAIR PROTEIN RADC"/>
    <property type="match status" value="1"/>
</dbReference>
<keyword evidence="5" id="KW-0482">Metalloprotease</keyword>
<dbReference type="Pfam" id="PF04002">
    <property type="entry name" value="RadC"/>
    <property type="match status" value="1"/>
</dbReference>
<dbReference type="InterPro" id="IPR037518">
    <property type="entry name" value="MPN"/>
</dbReference>
<dbReference type="PROSITE" id="PS01302">
    <property type="entry name" value="UPF0758"/>
    <property type="match status" value="1"/>
</dbReference>
<proteinExistence type="inferred from homology"/>
<keyword evidence="9" id="KW-1185">Reference proteome</keyword>
<evidence type="ECO:0000313" key="9">
    <source>
        <dbReference type="Proteomes" id="UP000664399"/>
    </source>
</evidence>
<sequence length="249" mass="26331">MTRRKAGAPSPRPPPGELDDAAFFRFGHAVAQGGDVVPPRGPQAMAGGDDAATLARFISLAVPRLSAPDATAQRLLAEHGSLAGVFAAAGHGGAGGGQWPDALRVMLLVAHEARRRVQEAALRAQRLLASGPSLHAYLHTVMAHERVEQIRVLYVDAEQYLLEDVLMGQGTVDHAPVYPREVVRRGLELEAAGLILVHNHPSGNPAPSDSDIVMTRRVIAAAAVFDMTVLDHVIVGGGRIFSLQAEGLL</sequence>
<organism evidence="8 9">
    <name type="scientific">Acetobacter suratthaniensis</name>
    <dbReference type="NCBI Taxonomy" id="1502841"/>
    <lineage>
        <taxon>Bacteria</taxon>
        <taxon>Pseudomonadati</taxon>
        <taxon>Pseudomonadota</taxon>
        <taxon>Alphaproteobacteria</taxon>
        <taxon>Acetobacterales</taxon>
        <taxon>Acetobacteraceae</taxon>
        <taxon>Acetobacter</taxon>
    </lineage>
</organism>
<keyword evidence="2" id="KW-0479">Metal-binding</keyword>
<evidence type="ECO:0000256" key="5">
    <source>
        <dbReference type="ARBA" id="ARBA00023049"/>
    </source>
</evidence>
<evidence type="ECO:0000259" key="7">
    <source>
        <dbReference type="PROSITE" id="PS50249"/>
    </source>
</evidence>
<evidence type="ECO:0000256" key="2">
    <source>
        <dbReference type="ARBA" id="ARBA00022723"/>
    </source>
</evidence>
<gene>
    <name evidence="8" type="primary">radC</name>
    <name evidence="8" type="ORF">J2D75_02340</name>
</gene>
<name>A0ABS3LK24_9PROT</name>
<dbReference type="RefSeq" id="WP_207852312.1">
    <property type="nucleotide sequence ID" value="NZ_JAFVMG010000001.1"/>
</dbReference>
<dbReference type="PROSITE" id="PS50249">
    <property type="entry name" value="MPN"/>
    <property type="match status" value="1"/>
</dbReference>
<feature type="domain" description="MPN" evidence="7">
    <location>
        <begin position="127"/>
        <end position="249"/>
    </location>
</feature>
<dbReference type="CDD" id="cd08071">
    <property type="entry name" value="MPN_DUF2466"/>
    <property type="match status" value="1"/>
</dbReference>
<dbReference type="InterPro" id="IPR001405">
    <property type="entry name" value="UPF0758"/>
</dbReference>